<feature type="signal peptide" evidence="1">
    <location>
        <begin position="1"/>
        <end position="24"/>
    </location>
</feature>
<gene>
    <name evidence="2" type="ORF">NPIL_170181</name>
</gene>
<feature type="chain" id="PRO_5036480108" description="Secreted protein" evidence="1">
    <location>
        <begin position="25"/>
        <end position="110"/>
    </location>
</feature>
<organism evidence="2 3">
    <name type="scientific">Nephila pilipes</name>
    <name type="common">Giant wood spider</name>
    <name type="synonym">Nephila maculata</name>
    <dbReference type="NCBI Taxonomy" id="299642"/>
    <lineage>
        <taxon>Eukaryota</taxon>
        <taxon>Metazoa</taxon>
        <taxon>Ecdysozoa</taxon>
        <taxon>Arthropoda</taxon>
        <taxon>Chelicerata</taxon>
        <taxon>Arachnida</taxon>
        <taxon>Araneae</taxon>
        <taxon>Araneomorphae</taxon>
        <taxon>Entelegynae</taxon>
        <taxon>Araneoidea</taxon>
        <taxon>Nephilidae</taxon>
        <taxon>Nephila</taxon>
    </lineage>
</organism>
<proteinExistence type="predicted"/>
<dbReference type="AlphaFoldDB" id="A0A8X6NHL3"/>
<evidence type="ECO:0000313" key="2">
    <source>
        <dbReference type="EMBL" id="GFT14622.1"/>
    </source>
</evidence>
<evidence type="ECO:0000256" key="1">
    <source>
        <dbReference type="SAM" id="SignalP"/>
    </source>
</evidence>
<dbReference type="EMBL" id="BMAW01009577">
    <property type="protein sequence ID" value="GFT14622.1"/>
    <property type="molecule type" value="Genomic_DNA"/>
</dbReference>
<comment type="caution">
    <text evidence="2">The sequence shown here is derived from an EMBL/GenBank/DDBJ whole genome shotgun (WGS) entry which is preliminary data.</text>
</comment>
<name>A0A8X6NHL3_NEPPI</name>
<sequence length="110" mass="12968">MGPQKGRLLLMLQVLEVSRHSCLASTQQNVAGYTDRKNNVALSHSYCEDRHVGLKVCRPPLQFCRIFQFFFRAYFIYRVMTGVERERVFNSYLQEGQQGFLEVHCIFLWD</sequence>
<dbReference type="Proteomes" id="UP000887013">
    <property type="component" value="Unassembled WGS sequence"/>
</dbReference>
<accession>A0A8X6NHL3</accession>
<protein>
    <recommendedName>
        <fullName evidence="4">Secreted protein</fullName>
    </recommendedName>
</protein>
<keyword evidence="3" id="KW-1185">Reference proteome</keyword>
<keyword evidence="1" id="KW-0732">Signal</keyword>
<evidence type="ECO:0008006" key="4">
    <source>
        <dbReference type="Google" id="ProtNLM"/>
    </source>
</evidence>
<evidence type="ECO:0000313" key="3">
    <source>
        <dbReference type="Proteomes" id="UP000887013"/>
    </source>
</evidence>
<reference evidence="2" key="1">
    <citation type="submission" date="2020-08" db="EMBL/GenBank/DDBJ databases">
        <title>Multicomponent nature underlies the extraordinary mechanical properties of spider dragline silk.</title>
        <authorList>
            <person name="Kono N."/>
            <person name="Nakamura H."/>
            <person name="Mori M."/>
            <person name="Yoshida Y."/>
            <person name="Ohtoshi R."/>
            <person name="Malay A.D."/>
            <person name="Moran D.A.P."/>
            <person name="Tomita M."/>
            <person name="Numata K."/>
            <person name="Arakawa K."/>
        </authorList>
    </citation>
    <scope>NUCLEOTIDE SEQUENCE</scope>
</reference>